<accession>E8LHL4</accession>
<evidence type="ECO:0000259" key="2">
    <source>
        <dbReference type="Pfam" id="PF11008"/>
    </source>
</evidence>
<proteinExistence type="predicted"/>
<feature type="signal peptide" evidence="1">
    <location>
        <begin position="1"/>
        <end position="19"/>
    </location>
</feature>
<dbReference type="PIRSF" id="PIRSF012335">
    <property type="entry name" value="UCP012335"/>
    <property type="match status" value="1"/>
</dbReference>
<sequence length="165" mass="18011">MKKLFIAIFALTFILAGCASVDLENKEQSEAAKIFKQPDPDKAGIYVYRPSTIAGDGMRLDVYLDGDCLGATGPNVFLYKEVPANIYHTVASESVVSPNELKVYISGGKNYFFRQTPTVEGLISGIYTAKLAEVTESVGKKAISKMDQGKTGKCYSDFHLSTLFD</sequence>
<evidence type="ECO:0000313" key="4">
    <source>
        <dbReference type="Proteomes" id="UP000018458"/>
    </source>
</evidence>
<dbReference type="PROSITE" id="PS51257">
    <property type="entry name" value="PROKAR_LIPOPROTEIN"/>
    <property type="match status" value="1"/>
</dbReference>
<keyword evidence="4" id="KW-1185">Reference proteome</keyword>
<dbReference type="RefSeq" id="WP_009142414.1">
    <property type="nucleotide sequence ID" value="NZ_GL830945.1"/>
</dbReference>
<dbReference type="EMBL" id="AEVO01000007">
    <property type="protein sequence ID" value="EFY08033.1"/>
    <property type="molecule type" value="Genomic_DNA"/>
</dbReference>
<protein>
    <recommendedName>
        <fullName evidence="2">DUF2846 domain-containing protein</fullName>
    </recommendedName>
</protein>
<dbReference type="HOGENOM" id="CLU_125328_0_0_6"/>
<reference evidence="3 4" key="1">
    <citation type="submission" date="2011-01" db="EMBL/GenBank/DDBJ databases">
        <authorList>
            <person name="Weinstock G."/>
            <person name="Sodergren E."/>
            <person name="Clifton S."/>
            <person name="Fulton L."/>
            <person name="Fulton B."/>
            <person name="Courtney L."/>
            <person name="Fronick C."/>
            <person name="Harrison M."/>
            <person name="Strong C."/>
            <person name="Farmer C."/>
            <person name="Delahaunty K."/>
            <person name="Markovic C."/>
            <person name="Hall O."/>
            <person name="Minx P."/>
            <person name="Tomlinson C."/>
            <person name="Mitreva M."/>
            <person name="Hou S."/>
            <person name="Chen J."/>
            <person name="Wollam A."/>
            <person name="Pepin K.H."/>
            <person name="Johnson M."/>
            <person name="Bhonagiri V."/>
            <person name="Zhang X."/>
            <person name="Suruliraj S."/>
            <person name="Warren W."/>
            <person name="Chinwalla A."/>
            <person name="Mardis E.R."/>
            <person name="Wilson R.K."/>
        </authorList>
    </citation>
    <scope>NUCLEOTIDE SEQUENCE [LARGE SCALE GENOMIC DNA]</scope>
    <source>
        <strain evidence="4">DSM 22608 / JCM 16073 / KCTC 15190 / YIT 12066</strain>
    </source>
</reference>
<dbReference type="eggNOG" id="ENOG5031774">
    <property type="taxonomic scope" value="Bacteria"/>
</dbReference>
<evidence type="ECO:0000256" key="1">
    <source>
        <dbReference type="SAM" id="SignalP"/>
    </source>
</evidence>
<dbReference type="Proteomes" id="UP000018458">
    <property type="component" value="Unassembled WGS sequence"/>
</dbReference>
<evidence type="ECO:0000313" key="3">
    <source>
        <dbReference type="EMBL" id="EFY08033.1"/>
    </source>
</evidence>
<dbReference type="STRING" id="762983.HMPREF9444_00187"/>
<name>E8LHL4_SUCHY</name>
<feature type="domain" description="DUF2846" evidence="2">
    <location>
        <begin position="41"/>
        <end position="116"/>
    </location>
</feature>
<keyword evidence="1" id="KW-0732">Signal</keyword>
<comment type="caution">
    <text evidence="3">The sequence shown here is derived from an EMBL/GenBank/DDBJ whole genome shotgun (WGS) entry which is preliminary data.</text>
</comment>
<organism evidence="3 4">
    <name type="scientific">Succinatimonas hippei (strain DSM 22608 / JCM 16073 / KCTC 15190 / YIT 12066)</name>
    <dbReference type="NCBI Taxonomy" id="762983"/>
    <lineage>
        <taxon>Bacteria</taxon>
        <taxon>Pseudomonadati</taxon>
        <taxon>Pseudomonadota</taxon>
        <taxon>Gammaproteobacteria</taxon>
        <taxon>Aeromonadales</taxon>
        <taxon>Succinivibrionaceae</taxon>
        <taxon>Succinatimonas</taxon>
    </lineage>
</organism>
<dbReference type="InterPro" id="IPR022548">
    <property type="entry name" value="DUF2846"/>
</dbReference>
<feature type="chain" id="PRO_5003227033" description="DUF2846 domain-containing protein" evidence="1">
    <location>
        <begin position="20"/>
        <end position="165"/>
    </location>
</feature>
<dbReference type="InterPro" id="IPR016596">
    <property type="entry name" value="UCP012335"/>
</dbReference>
<gene>
    <name evidence="3" type="ORF">HMPREF9444_00187</name>
</gene>
<dbReference type="Pfam" id="PF11008">
    <property type="entry name" value="DUF2846"/>
    <property type="match status" value="1"/>
</dbReference>
<dbReference type="AlphaFoldDB" id="E8LHL4"/>